<dbReference type="Gene3D" id="3.60.15.10">
    <property type="entry name" value="Ribonuclease Z/Hydroxyacylglutathione hydrolase-like"/>
    <property type="match status" value="1"/>
</dbReference>
<feature type="domain" description="Metallo-beta-lactamase" evidence="1">
    <location>
        <begin position="16"/>
        <end position="205"/>
    </location>
</feature>
<dbReference type="InterPro" id="IPR050855">
    <property type="entry name" value="NDM-1-like"/>
</dbReference>
<keyword evidence="3" id="KW-1185">Reference proteome</keyword>
<comment type="caution">
    <text evidence="2">The sequence shown here is derived from an EMBL/GenBank/DDBJ whole genome shotgun (WGS) entry which is preliminary data.</text>
</comment>
<dbReference type="PANTHER" id="PTHR42951">
    <property type="entry name" value="METALLO-BETA-LACTAMASE DOMAIN-CONTAINING"/>
    <property type="match status" value="1"/>
</dbReference>
<dbReference type="SMART" id="SM00849">
    <property type="entry name" value="Lactamase_B"/>
    <property type="match status" value="1"/>
</dbReference>
<dbReference type="EMBL" id="JBHSZV010000033">
    <property type="protein sequence ID" value="MFC7062821.1"/>
    <property type="molecule type" value="Genomic_DNA"/>
</dbReference>
<organism evidence="2 3">
    <name type="scientific">Halobacillus seohaensis</name>
    <dbReference type="NCBI Taxonomy" id="447421"/>
    <lineage>
        <taxon>Bacteria</taxon>
        <taxon>Bacillati</taxon>
        <taxon>Bacillota</taxon>
        <taxon>Bacilli</taxon>
        <taxon>Bacillales</taxon>
        <taxon>Bacillaceae</taxon>
        <taxon>Halobacillus</taxon>
    </lineage>
</organism>
<proteinExistence type="predicted"/>
<evidence type="ECO:0000259" key="1">
    <source>
        <dbReference type="SMART" id="SM00849"/>
    </source>
</evidence>
<dbReference type="SUPFAM" id="SSF56281">
    <property type="entry name" value="Metallo-hydrolase/oxidoreductase"/>
    <property type="match status" value="1"/>
</dbReference>
<name>A0ABW2EPH5_9BACI</name>
<dbReference type="Proteomes" id="UP001596410">
    <property type="component" value="Unassembled WGS sequence"/>
</dbReference>
<dbReference type="InterPro" id="IPR001279">
    <property type="entry name" value="Metallo-B-lactamas"/>
</dbReference>
<dbReference type="PANTHER" id="PTHR42951:SF14">
    <property type="entry name" value="METALLO-BETA-LACTAMASE SUPERFAMILY PROTEIN"/>
    <property type="match status" value="1"/>
</dbReference>
<dbReference type="RefSeq" id="WP_204710604.1">
    <property type="nucleotide sequence ID" value="NZ_JBHSZV010000033.1"/>
</dbReference>
<sequence>MSFIQINSHCYYYESVVNIGYVTDGESGLIIDTGIDRSSVKKVEKELRKLELPITHLFISHAHADHYGGASYLQDSYDIHTLAPVFEEAILQNPSLEPLYLFGGNDPLPELNNKFLQGPKMRVDKVVEEGEFTAGSLNLYAIATPGHSYHQLSLLAYDTLYAADAYFSVEQLQKHRIPYITDADQTIKSLHNLLKVSCNGALPGHGIYELDFHETLRANIEYHEQLLAWLLEKVQGEMSHETIVACMCKEFRIKADQLSQWLLYRTAVTAYLIGLIKRKKITHQVSDYKWMFYSALP</sequence>
<protein>
    <submittedName>
        <fullName evidence="2">MBL fold metallo-hydrolase</fullName>
    </submittedName>
</protein>
<accession>A0ABW2EPH5</accession>
<evidence type="ECO:0000313" key="2">
    <source>
        <dbReference type="EMBL" id="MFC7062821.1"/>
    </source>
</evidence>
<gene>
    <name evidence="2" type="ORF">ACFQIC_13330</name>
</gene>
<dbReference type="InterPro" id="IPR036866">
    <property type="entry name" value="RibonucZ/Hydroxyglut_hydro"/>
</dbReference>
<evidence type="ECO:0000313" key="3">
    <source>
        <dbReference type="Proteomes" id="UP001596410"/>
    </source>
</evidence>
<reference evidence="3" key="1">
    <citation type="journal article" date="2019" name="Int. J. Syst. Evol. Microbiol.">
        <title>The Global Catalogue of Microorganisms (GCM) 10K type strain sequencing project: providing services to taxonomists for standard genome sequencing and annotation.</title>
        <authorList>
            <consortium name="The Broad Institute Genomics Platform"/>
            <consortium name="The Broad Institute Genome Sequencing Center for Infectious Disease"/>
            <person name="Wu L."/>
            <person name="Ma J."/>
        </authorList>
    </citation>
    <scope>NUCLEOTIDE SEQUENCE [LARGE SCALE GENOMIC DNA]</scope>
    <source>
        <strain evidence="3">CGMCC 4.1621</strain>
    </source>
</reference>
<dbReference type="CDD" id="cd07743">
    <property type="entry name" value="metallo-hydrolase-like_MBL-fold"/>
    <property type="match status" value="1"/>
</dbReference>
<dbReference type="Pfam" id="PF00753">
    <property type="entry name" value="Lactamase_B"/>
    <property type="match status" value="1"/>
</dbReference>